<organism evidence="1 2">
    <name type="scientific">Gymnopilus junonius</name>
    <name type="common">Spectacular rustgill mushroom</name>
    <name type="synonym">Gymnopilus spectabilis subsp. junonius</name>
    <dbReference type="NCBI Taxonomy" id="109634"/>
    <lineage>
        <taxon>Eukaryota</taxon>
        <taxon>Fungi</taxon>
        <taxon>Dikarya</taxon>
        <taxon>Basidiomycota</taxon>
        <taxon>Agaricomycotina</taxon>
        <taxon>Agaricomycetes</taxon>
        <taxon>Agaricomycetidae</taxon>
        <taxon>Agaricales</taxon>
        <taxon>Agaricineae</taxon>
        <taxon>Hymenogastraceae</taxon>
        <taxon>Gymnopilus</taxon>
    </lineage>
</organism>
<dbReference type="EMBL" id="JADNYJ010000205">
    <property type="protein sequence ID" value="KAF8874949.1"/>
    <property type="molecule type" value="Genomic_DNA"/>
</dbReference>
<gene>
    <name evidence="1" type="ORF">CPB84DRAFT_1890648</name>
</gene>
<comment type="caution">
    <text evidence="1">The sequence shown here is derived from an EMBL/GenBank/DDBJ whole genome shotgun (WGS) entry which is preliminary data.</text>
</comment>
<accession>A0A9P5NC69</accession>
<sequence length="216" mass="24921">MLSDKQTEQGHLITDILPECGHVQPPGIRFGARRNPDKPFRPRHHSHDVAVCGVWRDRILESPSIWGRILQLKRMRELGKEGREEIMKRTGSAPLYIMGPSEVYEELQSQESFRGAVFFDTLLWDNWPRVRKLHVRIGRRHESVLTSLLLRPAPSLESLSAYFLHINSNSNPRYSSHALFRGAPSLRHWTGLPPFKFNLLYLGSPTPNSRVVDERN</sequence>
<keyword evidence="2" id="KW-1185">Reference proteome</keyword>
<evidence type="ECO:0000313" key="1">
    <source>
        <dbReference type="EMBL" id="KAF8874949.1"/>
    </source>
</evidence>
<proteinExistence type="predicted"/>
<reference evidence="1" key="1">
    <citation type="submission" date="2020-11" db="EMBL/GenBank/DDBJ databases">
        <authorList>
            <consortium name="DOE Joint Genome Institute"/>
            <person name="Ahrendt S."/>
            <person name="Riley R."/>
            <person name="Andreopoulos W."/>
            <person name="LaButti K."/>
            <person name="Pangilinan J."/>
            <person name="Ruiz-duenas F.J."/>
            <person name="Barrasa J.M."/>
            <person name="Sanchez-Garcia M."/>
            <person name="Camarero S."/>
            <person name="Miyauchi S."/>
            <person name="Serrano A."/>
            <person name="Linde D."/>
            <person name="Babiker R."/>
            <person name="Drula E."/>
            <person name="Ayuso-Fernandez I."/>
            <person name="Pacheco R."/>
            <person name="Padilla G."/>
            <person name="Ferreira P."/>
            <person name="Barriuso J."/>
            <person name="Kellner H."/>
            <person name="Castanera R."/>
            <person name="Alfaro M."/>
            <person name="Ramirez L."/>
            <person name="Pisabarro A.G."/>
            <person name="Kuo A."/>
            <person name="Tritt A."/>
            <person name="Lipzen A."/>
            <person name="He G."/>
            <person name="Yan M."/>
            <person name="Ng V."/>
            <person name="Cullen D."/>
            <person name="Martin F."/>
            <person name="Rosso M.-N."/>
            <person name="Henrissat B."/>
            <person name="Hibbett D."/>
            <person name="Martinez A.T."/>
            <person name="Grigoriev I.V."/>
        </authorList>
    </citation>
    <scope>NUCLEOTIDE SEQUENCE</scope>
    <source>
        <strain evidence="1">AH 44721</strain>
    </source>
</reference>
<dbReference type="Proteomes" id="UP000724874">
    <property type="component" value="Unassembled WGS sequence"/>
</dbReference>
<protein>
    <submittedName>
        <fullName evidence="1">Uncharacterized protein</fullName>
    </submittedName>
</protein>
<dbReference type="AlphaFoldDB" id="A0A9P5NC69"/>
<name>A0A9P5NC69_GYMJU</name>
<evidence type="ECO:0000313" key="2">
    <source>
        <dbReference type="Proteomes" id="UP000724874"/>
    </source>
</evidence>